<dbReference type="InterPro" id="IPR036388">
    <property type="entry name" value="WH-like_DNA-bd_sf"/>
</dbReference>
<dbReference type="PANTHER" id="PTHR30466">
    <property type="entry name" value="FLAVIN REDUCTASE"/>
    <property type="match status" value="1"/>
</dbReference>
<dbReference type="Gene3D" id="1.10.10.10">
    <property type="entry name" value="Winged helix-like DNA-binding domain superfamily/Winged helix DNA-binding domain"/>
    <property type="match status" value="1"/>
</dbReference>
<feature type="domain" description="Flavin reductase like" evidence="3">
    <location>
        <begin position="15"/>
        <end position="158"/>
    </location>
</feature>
<dbReference type="Gene3D" id="2.30.110.10">
    <property type="entry name" value="Electron Transport, Fmn-binding Protein, Chain A"/>
    <property type="match status" value="1"/>
</dbReference>
<comment type="similarity">
    <text evidence="1">Belongs to the non-flavoprotein flavin reductase family.</text>
</comment>
<dbReference type="SUPFAM" id="SSF50475">
    <property type="entry name" value="FMN-binding split barrel"/>
    <property type="match status" value="1"/>
</dbReference>
<dbReference type="InterPro" id="IPR036390">
    <property type="entry name" value="WH_DNA-bd_sf"/>
</dbReference>
<keyword evidence="5" id="KW-1185">Reference proteome</keyword>
<dbReference type="Proteomes" id="UP001597101">
    <property type="component" value="Unassembled WGS sequence"/>
</dbReference>
<evidence type="ECO:0000256" key="1">
    <source>
        <dbReference type="ARBA" id="ARBA00008898"/>
    </source>
</evidence>
<dbReference type="InterPro" id="IPR050268">
    <property type="entry name" value="NADH-dep_flavin_reductase"/>
</dbReference>
<evidence type="ECO:0000256" key="2">
    <source>
        <dbReference type="ARBA" id="ARBA00023002"/>
    </source>
</evidence>
<dbReference type="PANTHER" id="PTHR30466:SF11">
    <property type="entry name" value="FLAVIN-DEPENDENT MONOOXYGENASE, REDUCTASE SUBUNIT HSAB"/>
    <property type="match status" value="1"/>
</dbReference>
<keyword evidence="2" id="KW-0560">Oxidoreductase</keyword>
<dbReference type="Pfam" id="PF01613">
    <property type="entry name" value="Flavin_Reduct"/>
    <property type="match status" value="1"/>
</dbReference>
<evidence type="ECO:0000259" key="3">
    <source>
        <dbReference type="SMART" id="SM00903"/>
    </source>
</evidence>
<reference evidence="5" key="1">
    <citation type="journal article" date="2019" name="Int. J. Syst. Evol. Microbiol.">
        <title>The Global Catalogue of Microorganisms (GCM) 10K type strain sequencing project: providing services to taxonomists for standard genome sequencing and annotation.</title>
        <authorList>
            <consortium name="The Broad Institute Genomics Platform"/>
            <consortium name="The Broad Institute Genome Sequencing Center for Infectious Disease"/>
            <person name="Wu L."/>
            <person name="Ma J."/>
        </authorList>
    </citation>
    <scope>NUCLEOTIDE SEQUENCE [LARGE SCALE GENOMIC DNA]</scope>
    <source>
        <strain evidence="5">CCUG 60023</strain>
    </source>
</reference>
<comment type="caution">
    <text evidence="4">The sequence shown here is derived from an EMBL/GenBank/DDBJ whole genome shotgun (WGS) entry which is preliminary data.</text>
</comment>
<gene>
    <name evidence="4" type="ORF">ACFQ14_02425</name>
</gene>
<evidence type="ECO:0000313" key="5">
    <source>
        <dbReference type="Proteomes" id="UP001597101"/>
    </source>
</evidence>
<accession>A0ABW3FD90</accession>
<protein>
    <submittedName>
        <fullName evidence="4">Flavin reductase</fullName>
    </submittedName>
</protein>
<sequence>MSQTNFSSRDLRNALSSFATGVTIVTSREDDGSPVGMTASSFNSVSMEPPLVLWSVTKTAHSAEIFKSAKHFNVHVLASDQTDLSNAFAKSGADKFSGVEYKTNDHGIPILPYAAARFECSTWAVYEGGDHWIIVGEVQAIERQPTEPLVFSGGAYATAASLRPASPDPEEAAKDQSHVDGLLIYNLSRAYRQLADTFHATVRESGLSIREWRVLASLHGETPRTLNELTTRTFINPRGLMELLANMREAGLCIIEGSGDDTRYSGTEKGNEQVERLFALSGKQEQAAVGDDEKRDQLLDLLQLVVRNTHD</sequence>
<proteinExistence type="inferred from homology"/>
<dbReference type="SMART" id="SM00903">
    <property type="entry name" value="Flavin_Reduct"/>
    <property type="match status" value="1"/>
</dbReference>
<dbReference type="EMBL" id="JBHTJV010000002">
    <property type="protein sequence ID" value="MFD0915255.1"/>
    <property type="molecule type" value="Genomic_DNA"/>
</dbReference>
<dbReference type="RefSeq" id="WP_377211105.1">
    <property type="nucleotide sequence ID" value="NZ_JBHTJV010000002.1"/>
</dbReference>
<name>A0ABW3FD90_9HYPH</name>
<dbReference type="InterPro" id="IPR012349">
    <property type="entry name" value="Split_barrel_FMN-bd"/>
</dbReference>
<dbReference type="InterPro" id="IPR002563">
    <property type="entry name" value="Flavin_Rdtase-like_dom"/>
</dbReference>
<dbReference type="SUPFAM" id="SSF46785">
    <property type="entry name" value="Winged helix' DNA-binding domain"/>
    <property type="match status" value="1"/>
</dbReference>
<organism evidence="4 5">
    <name type="scientific">Pseudahrensia aquimaris</name>
    <dbReference type="NCBI Taxonomy" id="744461"/>
    <lineage>
        <taxon>Bacteria</taxon>
        <taxon>Pseudomonadati</taxon>
        <taxon>Pseudomonadota</taxon>
        <taxon>Alphaproteobacteria</taxon>
        <taxon>Hyphomicrobiales</taxon>
        <taxon>Ahrensiaceae</taxon>
        <taxon>Pseudahrensia</taxon>
    </lineage>
</organism>
<evidence type="ECO:0000313" key="4">
    <source>
        <dbReference type="EMBL" id="MFD0915255.1"/>
    </source>
</evidence>